<comment type="similarity">
    <text evidence="6">Belongs to the YccS/YhfK family.</text>
</comment>
<feature type="transmembrane region" description="Helical" evidence="7">
    <location>
        <begin position="491"/>
        <end position="511"/>
    </location>
</feature>
<keyword evidence="5 7" id="KW-0472">Membrane</keyword>
<feature type="domain" description="Integral membrane bound transporter" evidence="9">
    <location>
        <begin position="414"/>
        <end position="535"/>
    </location>
</feature>
<feature type="transmembrane region" description="Helical" evidence="7">
    <location>
        <begin position="95"/>
        <end position="112"/>
    </location>
</feature>
<sequence>MQTAHWLKDIKSFLYSYHFSNGLRTTISVVVPSIVFAFMGKLDIGIGISMGALCTALADVPGTIIHKRNGLIISSILICLTALGTGLLAPYPYLMAPWIMGCCFVFAMLLVYGNRGGNIGTACLLVMVSVLGEPQHSVQLSFVFAGLVLAGSAWYAALALLLWQIRPYLNVQQTLGDCIMQTARYLELRSNFYTPGVNVADNYKAVLEQQVLVNEKQEGVRELLLKRRSAQQGTTSINKSMVLIFLDMVDLQEQIMASQTDYKALQATFKGEDILSKFHVLIDSFATELKNIGLAVASGQRSLPKENLRHEIEKVKKAIAEMHHSLPTLKERTKLIPLNNIVHNLQDMAQRIYNLHRLTRLEKLKDETIDPKLELSKFTTRQRYDLATFRDNLSFKSYIFRHGIRVSLATVTGYLLGLALHIDRIYWILLTVVVILKPGFGLTRSRSVQRLIGTVIGALFAAGVLFLTQDDTAIFIVMLVCILGAYSFMTFHYTVSVFFVTPFIIFLLHFLHPADLYNATQRVIDTFIGGALAFVANQVLWPVWEHNSLPNYMHKMTLSNKAYFEQVMRLYTNQPLTITDYKLARKETYVDTANMMSAFQRMLSEPKSKQKNASKVYHFVVLNHTLTSHIAALAAYGMHHGVHFPRPEYGQLSEHLIQYLNEIAALSNPAQQGEKPPCPAPTNAMEVLDAHLENLIHLRQLEINDGKGLTPLRDEMLETKQVRDQLQAILSLVKDMKKALS</sequence>
<reference evidence="10 11" key="1">
    <citation type="submission" date="2024-06" db="EMBL/GenBank/DDBJ databases">
        <title>Chitinophaga defluvii sp. nov., isolated from municipal sewage.</title>
        <authorList>
            <person name="Zhang L."/>
        </authorList>
    </citation>
    <scope>NUCLEOTIDE SEQUENCE [LARGE SCALE GENOMIC DNA]</scope>
    <source>
        <strain evidence="10 11">H8</strain>
    </source>
</reference>
<dbReference type="Pfam" id="PF13515">
    <property type="entry name" value="FUSC_2"/>
    <property type="match status" value="1"/>
</dbReference>
<comment type="caution">
    <text evidence="10">The sequence shown here is derived from an EMBL/GenBank/DDBJ whole genome shotgun (WGS) entry which is preliminary data.</text>
</comment>
<accession>A0ABV2T3C5</accession>
<evidence type="ECO:0000259" key="9">
    <source>
        <dbReference type="Pfam" id="PF13515"/>
    </source>
</evidence>
<keyword evidence="3 7" id="KW-0812">Transmembrane</keyword>
<dbReference type="RefSeq" id="WP_354659276.1">
    <property type="nucleotide sequence ID" value="NZ_JBEXAC010000001.1"/>
</dbReference>
<evidence type="ECO:0000256" key="1">
    <source>
        <dbReference type="ARBA" id="ARBA00004651"/>
    </source>
</evidence>
<evidence type="ECO:0000256" key="4">
    <source>
        <dbReference type="ARBA" id="ARBA00022989"/>
    </source>
</evidence>
<keyword evidence="2" id="KW-1003">Cell membrane</keyword>
<evidence type="ECO:0000259" key="8">
    <source>
        <dbReference type="Pfam" id="PF12805"/>
    </source>
</evidence>
<feature type="transmembrane region" description="Helical" evidence="7">
    <location>
        <begin position="142"/>
        <end position="163"/>
    </location>
</feature>
<comment type="subcellular location">
    <subcellularLocation>
        <location evidence="1">Cell membrane</location>
        <topology evidence="1">Multi-pass membrane protein</topology>
    </subcellularLocation>
</comment>
<feature type="transmembrane region" description="Helical" evidence="7">
    <location>
        <begin position="71"/>
        <end position="89"/>
    </location>
</feature>
<evidence type="ECO:0000313" key="10">
    <source>
        <dbReference type="EMBL" id="MET6996634.1"/>
    </source>
</evidence>
<evidence type="ECO:0000256" key="5">
    <source>
        <dbReference type="ARBA" id="ARBA00023136"/>
    </source>
</evidence>
<feature type="transmembrane region" description="Helical" evidence="7">
    <location>
        <begin position="21"/>
        <end position="38"/>
    </location>
</feature>
<dbReference type="Pfam" id="PF12805">
    <property type="entry name" value="FUSC-like"/>
    <property type="match status" value="1"/>
</dbReference>
<dbReference type="InterPro" id="IPR049453">
    <property type="entry name" value="Memb_transporter_dom"/>
</dbReference>
<evidence type="ECO:0000313" key="11">
    <source>
        <dbReference type="Proteomes" id="UP001549749"/>
    </source>
</evidence>
<dbReference type="PANTHER" id="PTHR30509:SF8">
    <property type="entry name" value="INNER MEMBRANE PROTEIN YCCS"/>
    <property type="match status" value="1"/>
</dbReference>
<name>A0ABV2T3C5_9BACT</name>
<dbReference type="Proteomes" id="UP001549749">
    <property type="component" value="Unassembled WGS sequence"/>
</dbReference>
<organism evidence="10 11">
    <name type="scientific">Chitinophaga defluvii</name>
    <dbReference type="NCBI Taxonomy" id="3163343"/>
    <lineage>
        <taxon>Bacteria</taxon>
        <taxon>Pseudomonadati</taxon>
        <taxon>Bacteroidota</taxon>
        <taxon>Chitinophagia</taxon>
        <taxon>Chitinophagales</taxon>
        <taxon>Chitinophagaceae</taxon>
        <taxon>Chitinophaga</taxon>
    </lineage>
</organism>
<dbReference type="InterPro" id="IPR032692">
    <property type="entry name" value="YccS_N"/>
</dbReference>
<dbReference type="PANTHER" id="PTHR30509">
    <property type="entry name" value="P-HYDROXYBENZOIC ACID EFFLUX PUMP SUBUNIT-RELATED"/>
    <property type="match status" value="1"/>
</dbReference>
<evidence type="ECO:0000256" key="7">
    <source>
        <dbReference type="SAM" id="Phobius"/>
    </source>
</evidence>
<feature type="transmembrane region" description="Helical" evidence="7">
    <location>
        <begin position="523"/>
        <end position="544"/>
    </location>
</feature>
<dbReference type="EMBL" id="JBEXAC010000001">
    <property type="protein sequence ID" value="MET6996634.1"/>
    <property type="molecule type" value="Genomic_DNA"/>
</dbReference>
<keyword evidence="4 7" id="KW-1133">Transmembrane helix</keyword>
<feature type="transmembrane region" description="Helical" evidence="7">
    <location>
        <begin position="119"/>
        <end position="136"/>
    </location>
</feature>
<feature type="domain" description="Integral membrane protein YccS N-terminal" evidence="8">
    <location>
        <begin position="71"/>
        <end position="350"/>
    </location>
</feature>
<keyword evidence="11" id="KW-1185">Reference proteome</keyword>
<feature type="transmembrane region" description="Helical" evidence="7">
    <location>
        <begin position="398"/>
        <end position="419"/>
    </location>
</feature>
<evidence type="ECO:0000256" key="2">
    <source>
        <dbReference type="ARBA" id="ARBA00022475"/>
    </source>
</evidence>
<protein>
    <submittedName>
        <fullName evidence="10">FUSC family membrane protein</fullName>
    </submittedName>
</protein>
<feature type="transmembrane region" description="Helical" evidence="7">
    <location>
        <begin position="44"/>
        <end position="64"/>
    </location>
</feature>
<evidence type="ECO:0000256" key="6">
    <source>
        <dbReference type="ARBA" id="ARBA00043993"/>
    </source>
</evidence>
<proteinExistence type="inferred from homology"/>
<feature type="transmembrane region" description="Helical" evidence="7">
    <location>
        <begin position="455"/>
        <end position="485"/>
    </location>
</feature>
<gene>
    <name evidence="10" type="ORF">ABR189_04615</name>
</gene>
<evidence type="ECO:0000256" key="3">
    <source>
        <dbReference type="ARBA" id="ARBA00022692"/>
    </source>
</evidence>